<dbReference type="GO" id="GO:0008270">
    <property type="term" value="F:zinc ion binding"/>
    <property type="evidence" value="ECO:0007669"/>
    <property type="project" value="UniProtKB-KW"/>
</dbReference>
<keyword evidence="4" id="KW-1185">Reference proteome</keyword>
<comment type="caution">
    <text evidence="3">The sequence shown here is derived from an EMBL/GenBank/DDBJ whole genome shotgun (WGS) entry which is preliminary data.</text>
</comment>
<reference evidence="3 4" key="1">
    <citation type="submission" date="2020-07" db="EMBL/GenBank/DDBJ databases">
        <title>Sequencing the genomes of 1000 actinobacteria strains.</title>
        <authorList>
            <person name="Klenk H.-P."/>
        </authorList>
    </citation>
    <scope>NUCLEOTIDE SEQUENCE [LARGE SCALE GENOMIC DNA]</scope>
    <source>
        <strain evidence="3 4">DSM 42178</strain>
    </source>
</reference>
<dbReference type="InterPro" id="IPR007527">
    <property type="entry name" value="Znf_SWIM"/>
</dbReference>
<evidence type="ECO:0000259" key="2">
    <source>
        <dbReference type="PROSITE" id="PS50966"/>
    </source>
</evidence>
<keyword evidence="1" id="KW-0479">Metal-binding</keyword>
<accession>A0A852ZSB0</accession>
<feature type="domain" description="SWIM-type" evidence="2">
    <location>
        <begin position="54"/>
        <end position="92"/>
    </location>
</feature>
<dbReference type="PROSITE" id="PS50966">
    <property type="entry name" value="ZF_SWIM"/>
    <property type="match status" value="1"/>
</dbReference>
<gene>
    <name evidence="3" type="ORF">FHU37_001103</name>
</gene>
<dbReference type="Proteomes" id="UP000567795">
    <property type="component" value="Unassembled WGS sequence"/>
</dbReference>
<organism evidence="3 4">
    <name type="scientific">Allostreptomyces psammosilenae</name>
    <dbReference type="NCBI Taxonomy" id="1892865"/>
    <lineage>
        <taxon>Bacteria</taxon>
        <taxon>Bacillati</taxon>
        <taxon>Actinomycetota</taxon>
        <taxon>Actinomycetes</taxon>
        <taxon>Kitasatosporales</taxon>
        <taxon>Streptomycetaceae</taxon>
        <taxon>Allostreptomyces</taxon>
    </lineage>
</organism>
<protein>
    <recommendedName>
        <fullName evidence="2">SWIM-type domain-containing protein</fullName>
    </recommendedName>
</protein>
<keyword evidence="1" id="KW-0863">Zinc-finger</keyword>
<evidence type="ECO:0000313" key="4">
    <source>
        <dbReference type="Proteomes" id="UP000567795"/>
    </source>
</evidence>
<proteinExistence type="predicted"/>
<dbReference type="AlphaFoldDB" id="A0A852ZSB0"/>
<evidence type="ECO:0000256" key="1">
    <source>
        <dbReference type="PROSITE-ProRule" id="PRU00325"/>
    </source>
</evidence>
<name>A0A852ZSB0_9ACTN</name>
<evidence type="ECO:0000313" key="3">
    <source>
        <dbReference type="EMBL" id="NYI04160.1"/>
    </source>
</evidence>
<sequence length="306" mass="31955">MSTRSGMAVEDVRAAAGERAFRTGRGLWEQGAVLGAGAAYGGASADVRHGGQEWQVWVGVRSGRPVGECDCTGGELAETLCPHAVAVALAVADQEIEFRPLPEPEPAPARSGTAEEEMRAVAASLPHARLAELVARHAVRDRRLSTDLLAVAGALGVPDDAELAGVRRLVEEAAALVDDGGGGEPHRLAVAGRRIVEELRVLTVRPADSAVLDLVERAVSVWGGLAACLNDAWEVYEEEAAEIGGTLADVHLELCEHLRPDPVELGRRLAALEGGDHECCLGAPGPYTGLLGPEGLAAYRAALTRS</sequence>
<keyword evidence="1" id="KW-0862">Zinc</keyword>
<dbReference type="EMBL" id="JACBZD010000001">
    <property type="protein sequence ID" value="NYI04160.1"/>
    <property type="molecule type" value="Genomic_DNA"/>
</dbReference>
<dbReference type="RefSeq" id="WP_179813100.1">
    <property type="nucleotide sequence ID" value="NZ_JACBZD010000001.1"/>
</dbReference>